<evidence type="ECO:0000313" key="3">
    <source>
        <dbReference type="Proteomes" id="UP000829354"/>
    </source>
</evidence>
<name>A0AAE9JGT6_CAEBR</name>
<dbReference type="AlphaFoldDB" id="A0AAE9JGT6"/>
<feature type="region of interest" description="Disordered" evidence="1">
    <location>
        <begin position="1"/>
        <end position="47"/>
    </location>
</feature>
<organism evidence="2 3">
    <name type="scientific">Caenorhabditis briggsae</name>
    <dbReference type="NCBI Taxonomy" id="6238"/>
    <lineage>
        <taxon>Eukaryota</taxon>
        <taxon>Metazoa</taxon>
        <taxon>Ecdysozoa</taxon>
        <taxon>Nematoda</taxon>
        <taxon>Chromadorea</taxon>
        <taxon>Rhabditida</taxon>
        <taxon>Rhabditina</taxon>
        <taxon>Rhabditomorpha</taxon>
        <taxon>Rhabditoidea</taxon>
        <taxon>Rhabditidae</taxon>
        <taxon>Peloderinae</taxon>
        <taxon>Caenorhabditis</taxon>
    </lineage>
</organism>
<keyword evidence="3" id="KW-1185">Reference proteome</keyword>
<gene>
    <name evidence="2" type="ORF">L5515_011348</name>
</gene>
<dbReference type="Proteomes" id="UP000829354">
    <property type="component" value="Chromosome IV"/>
</dbReference>
<reference evidence="2 3" key="1">
    <citation type="submission" date="2022-04" db="EMBL/GenBank/DDBJ databases">
        <title>Chromosome-level reference genomes for two strains of Caenorhabditis briggsae: an improved platform for comparative genomics.</title>
        <authorList>
            <person name="Stevens L."/>
            <person name="Andersen E."/>
        </authorList>
    </citation>
    <scope>NUCLEOTIDE SEQUENCE [LARGE SCALE GENOMIC DNA]</scope>
    <source>
        <strain evidence="2">VX34</strain>
        <tissue evidence="2">Whole-organism</tissue>
    </source>
</reference>
<accession>A0AAE9JGT6</accession>
<proteinExistence type="predicted"/>
<protein>
    <submittedName>
        <fullName evidence="2">Uncharacterized protein</fullName>
    </submittedName>
</protein>
<evidence type="ECO:0000256" key="1">
    <source>
        <dbReference type="SAM" id="MobiDB-lite"/>
    </source>
</evidence>
<dbReference type="EMBL" id="CP092623">
    <property type="protein sequence ID" value="UMM28565.1"/>
    <property type="molecule type" value="Genomic_DNA"/>
</dbReference>
<evidence type="ECO:0000313" key="2">
    <source>
        <dbReference type="EMBL" id="UMM28565.1"/>
    </source>
</evidence>
<sequence>MSASNSNGIAKSSKAKTTNAGSSGTSTQEAPTDTVMEDLSSGPLRLLPKEMSITESKTKEVPKLKVNDAVGSILERVIGIQSHLQNQQSHLQSQQSNLHNQLGRIEKNQTDIIRLLNSGKRTITNHKDAPESKNIKLSCLLCTHEHATAQCDVTKTVPERYAQIGMNNLCTFCFFVSNITDTVTKG</sequence>
<feature type="compositionally biased region" description="Polar residues" evidence="1">
    <location>
        <begin position="1"/>
        <end position="31"/>
    </location>
</feature>